<organism evidence="3 4">
    <name type="scientific">Bifidobacterium santillanense</name>
    <dbReference type="NCBI Taxonomy" id="2809028"/>
    <lineage>
        <taxon>Bacteria</taxon>
        <taxon>Bacillati</taxon>
        <taxon>Actinomycetota</taxon>
        <taxon>Actinomycetes</taxon>
        <taxon>Bifidobacteriales</taxon>
        <taxon>Bifidobacteriaceae</taxon>
        <taxon>Bifidobacterium</taxon>
    </lineage>
</organism>
<keyword evidence="2" id="KW-1133">Transmembrane helix</keyword>
<gene>
    <name evidence="3" type="ORF">JS528_07235</name>
</gene>
<name>A0ABS5UQJ0_9BIFI</name>
<evidence type="ECO:0000256" key="1">
    <source>
        <dbReference type="SAM" id="MobiDB-lite"/>
    </source>
</evidence>
<feature type="transmembrane region" description="Helical" evidence="2">
    <location>
        <begin position="43"/>
        <end position="64"/>
    </location>
</feature>
<dbReference type="Proteomes" id="UP000773064">
    <property type="component" value="Unassembled WGS sequence"/>
</dbReference>
<comment type="caution">
    <text evidence="3">The sequence shown here is derived from an EMBL/GenBank/DDBJ whole genome shotgun (WGS) entry which is preliminary data.</text>
</comment>
<evidence type="ECO:0000256" key="2">
    <source>
        <dbReference type="SAM" id="Phobius"/>
    </source>
</evidence>
<keyword evidence="4" id="KW-1185">Reference proteome</keyword>
<dbReference type="Pfam" id="PF13196">
    <property type="entry name" value="DUF4012"/>
    <property type="match status" value="1"/>
</dbReference>
<protein>
    <submittedName>
        <fullName evidence="3">DUF4012 domain-containing protein</fullName>
    </submittedName>
</protein>
<evidence type="ECO:0000313" key="4">
    <source>
        <dbReference type="Proteomes" id="UP000773064"/>
    </source>
</evidence>
<keyword evidence="2" id="KW-0472">Membrane</keyword>
<evidence type="ECO:0000313" key="3">
    <source>
        <dbReference type="EMBL" id="MBT1173146.1"/>
    </source>
</evidence>
<reference evidence="3 4" key="1">
    <citation type="journal article" date="2021" name="Environ. Microbiol.">
        <title>Genetic insights into the dark matter of the mammalian gut microbiota through targeted genome reconstruction.</title>
        <authorList>
            <person name="Lugli G.A."/>
            <person name="Alessandri G."/>
            <person name="Milani C."/>
            <person name="Viappiani A."/>
            <person name="Fontana F."/>
            <person name="Tarracchini C."/>
            <person name="Mancabelli L."/>
            <person name="Argentini C."/>
            <person name="Ruiz L."/>
            <person name="Margolles A."/>
            <person name="van Sinderen D."/>
            <person name="Turroni F."/>
            <person name="Ventura M."/>
        </authorList>
    </citation>
    <scope>NUCLEOTIDE SEQUENCE [LARGE SCALE GENOMIC DNA]</scope>
    <source>
        <strain evidence="3 4">MA2</strain>
    </source>
</reference>
<sequence>MAEIEELDIKPGSGPNVIRNDDHSGLDTKRYLRHRVKRTIRDIILIVIAVVLSAIIAVSAYFAISAVIVATNVRAAAATVSTLKSVDLTADGAAGELKTAAAELRKHADAAYAHTSNPIWALAGKLPQYGGDVEAVRTSVDVLHQVADDALPLMADAAGDVDVSRISVSDGTISVPGIEQAAPKLSKANTIIAAANERFQSIDAESLALGALRRQIEPAQGQFITLAKLSDGVLRGAQLLPRMLGLNDPNATRTYLVLAQNNAEIRATGGIAGSFGLVTVKNGAIEMHDFMSTSDFGSFDQPVTKLTDGEQALFGERLGEFMQDVNFTPDFARSGQLAKAMWEAKQGGSIDGVISMDPVFLQQMLAVAGPVKMSFAGVDVTLDGSNTASSLLNKVYFDIPDNADQDAFFAAAAKASFDQILHNSGANSTQLAKRMLESAQDGHLYVWSAHEDEQKLLDGTTVGGTLVTADSSDGYMGGSAPQQVIGVYYNDAMASKMDWYLERSVDDKLVATYPNGREQHEITIRMRNTLSDADVASLPDYIIGTLENGAVKGHIQFINYLYVPAGGSAPEYQAGPNGEKGDAYAVHDGLTAIAKQISLAPGESYTIKATVYTAPGALAGQTVVRQTPTIR</sequence>
<feature type="region of interest" description="Disordered" evidence="1">
    <location>
        <begin position="1"/>
        <end position="21"/>
    </location>
</feature>
<accession>A0ABS5UQJ0</accession>
<keyword evidence="2" id="KW-0812">Transmembrane</keyword>
<dbReference type="EMBL" id="JAFEJS010000007">
    <property type="protein sequence ID" value="MBT1173146.1"/>
    <property type="molecule type" value="Genomic_DNA"/>
</dbReference>
<dbReference type="RefSeq" id="WP_214358417.1">
    <property type="nucleotide sequence ID" value="NZ_JAFEJS010000007.1"/>
</dbReference>
<proteinExistence type="predicted"/>
<dbReference type="InterPro" id="IPR025101">
    <property type="entry name" value="DUF4012"/>
</dbReference>